<feature type="domain" description="EamA" evidence="7">
    <location>
        <begin position="179"/>
        <end position="316"/>
    </location>
</feature>
<gene>
    <name evidence="8" type="ORF">FNV43_RR10850</name>
</gene>
<name>A0A8K0H4V4_9ROSA</name>
<comment type="caution">
    <text evidence="8">The sequence shown here is derived from an EMBL/GenBank/DDBJ whole genome shotgun (WGS) entry which is preliminary data.</text>
</comment>
<accession>A0A8K0H4V4</accession>
<evidence type="ECO:0000256" key="1">
    <source>
        <dbReference type="ARBA" id="ARBA00004141"/>
    </source>
</evidence>
<dbReference type="SUPFAM" id="SSF103481">
    <property type="entry name" value="Multidrug resistance efflux transporter EmrE"/>
    <property type="match status" value="2"/>
</dbReference>
<evidence type="ECO:0000256" key="2">
    <source>
        <dbReference type="ARBA" id="ARBA00007635"/>
    </source>
</evidence>
<keyword evidence="5 6" id="KW-0472">Membrane</keyword>
<dbReference type="OrthoDB" id="1728340at2759"/>
<dbReference type="InterPro" id="IPR037185">
    <property type="entry name" value="EmrE-like"/>
</dbReference>
<comment type="subcellular location">
    <subcellularLocation>
        <location evidence="1 6">Membrane</location>
        <topology evidence="1 6">Multi-pass membrane protein</topology>
    </subcellularLocation>
</comment>
<keyword evidence="9" id="KW-1185">Reference proteome</keyword>
<evidence type="ECO:0000256" key="5">
    <source>
        <dbReference type="ARBA" id="ARBA00023136"/>
    </source>
</evidence>
<feature type="transmembrane region" description="Helical" evidence="6">
    <location>
        <begin position="208"/>
        <end position="230"/>
    </location>
</feature>
<keyword evidence="3 6" id="KW-0812">Transmembrane</keyword>
<feature type="transmembrane region" description="Helical" evidence="6">
    <location>
        <begin position="273"/>
        <end position="293"/>
    </location>
</feature>
<dbReference type="GO" id="GO:0022857">
    <property type="term" value="F:transmembrane transporter activity"/>
    <property type="evidence" value="ECO:0007669"/>
    <property type="project" value="InterPro"/>
</dbReference>
<keyword evidence="4 6" id="KW-1133">Transmembrane helix</keyword>
<evidence type="ECO:0000256" key="4">
    <source>
        <dbReference type="ARBA" id="ARBA00022989"/>
    </source>
</evidence>
<dbReference type="Proteomes" id="UP000796880">
    <property type="component" value="Unassembled WGS sequence"/>
</dbReference>
<feature type="transmembrane region" description="Helical" evidence="6">
    <location>
        <begin position="176"/>
        <end position="196"/>
    </location>
</feature>
<evidence type="ECO:0000313" key="9">
    <source>
        <dbReference type="Proteomes" id="UP000796880"/>
    </source>
</evidence>
<dbReference type="Pfam" id="PF00892">
    <property type="entry name" value="EamA"/>
    <property type="match status" value="1"/>
</dbReference>
<feature type="transmembrane region" description="Helical" evidence="6">
    <location>
        <begin position="299"/>
        <end position="317"/>
    </location>
</feature>
<dbReference type="AlphaFoldDB" id="A0A8K0H4V4"/>
<feature type="transmembrane region" description="Helical" evidence="6">
    <location>
        <begin position="91"/>
        <end position="113"/>
    </location>
</feature>
<feature type="transmembrane region" description="Helical" evidence="6">
    <location>
        <begin position="125"/>
        <end position="143"/>
    </location>
</feature>
<feature type="transmembrane region" description="Helical" evidence="6">
    <location>
        <begin position="242"/>
        <end position="261"/>
    </location>
</feature>
<dbReference type="EMBL" id="VOIH02000005">
    <property type="protein sequence ID" value="KAF3445674.1"/>
    <property type="molecule type" value="Genomic_DNA"/>
</dbReference>
<evidence type="ECO:0000313" key="8">
    <source>
        <dbReference type="EMBL" id="KAF3445674.1"/>
    </source>
</evidence>
<dbReference type="PANTHER" id="PTHR31218">
    <property type="entry name" value="WAT1-RELATED PROTEIN"/>
    <property type="match status" value="1"/>
</dbReference>
<dbReference type="GO" id="GO:0016020">
    <property type="term" value="C:membrane"/>
    <property type="evidence" value="ECO:0007669"/>
    <property type="project" value="UniProtKB-SubCell"/>
</dbReference>
<evidence type="ECO:0000256" key="3">
    <source>
        <dbReference type="ARBA" id="ARBA00022692"/>
    </source>
</evidence>
<dbReference type="InterPro" id="IPR030184">
    <property type="entry name" value="WAT1-related"/>
</dbReference>
<sequence length="360" mass="38439">MGDETTSSYGKVGMMLKKAKPYVLVVGLQFGFAGMYIIGKNTLNQGLNRYVLVVYRNAFAALLLSPFALLFERPVLDQGFGYLGMKFTSATFASAIMNAVPSVTFVIAVIFRLERLKIKEVRGQAKLIGTLVTFAGALLMTMYKGPVVGLFSWSSKSIHHASSSGGGGGDASEKHLVAGTLLLFLACAAWSCFYVLQSITLKKYPAGLSLTVLICMFGGMQAAAIAIAVERRPSAWILGWDSRLWGCMYLGVFGSGIAYYVQGIVMKTRGPVFVTAFNPLCMIIVAVLGSIVLAEKIHLGSVIGGIIIAMGLYTVVWGKSKDYSDPQVEPTSSATIAKGGEPQELPLTSPPKLATTIVIA</sequence>
<comment type="similarity">
    <text evidence="2 6">Belongs to the drug/metabolite transporter (DMT) superfamily. Plant drug/metabolite exporter (P-DME) (TC 2.A.7.4) family.</text>
</comment>
<dbReference type="InterPro" id="IPR000620">
    <property type="entry name" value="EamA_dom"/>
</dbReference>
<proteinExistence type="inferred from homology"/>
<feature type="transmembrane region" description="Helical" evidence="6">
    <location>
        <begin position="20"/>
        <end position="38"/>
    </location>
</feature>
<evidence type="ECO:0000259" key="7">
    <source>
        <dbReference type="Pfam" id="PF00892"/>
    </source>
</evidence>
<evidence type="ECO:0000256" key="6">
    <source>
        <dbReference type="RuleBase" id="RU363077"/>
    </source>
</evidence>
<reference evidence="8" key="1">
    <citation type="submission" date="2020-03" db="EMBL/GenBank/DDBJ databases">
        <title>A high-quality chromosome-level genome assembly of a woody plant with both climbing and erect habits, Rhamnella rubrinervis.</title>
        <authorList>
            <person name="Lu Z."/>
            <person name="Yang Y."/>
            <person name="Zhu X."/>
            <person name="Sun Y."/>
        </authorList>
    </citation>
    <scope>NUCLEOTIDE SEQUENCE</scope>
    <source>
        <strain evidence="8">BYM</strain>
        <tissue evidence="8">Leaf</tissue>
    </source>
</reference>
<protein>
    <recommendedName>
        <fullName evidence="6">WAT1-related protein</fullName>
    </recommendedName>
</protein>
<feature type="transmembrane region" description="Helical" evidence="6">
    <location>
        <begin position="50"/>
        <end position="71"/>
    </location>
</feature>
<organism evidence="8 9">
    <name type="scientific">Rhamnella rubrinervis</name>
    <dbReference type="NCBI Taxonomy" id="2594499"/>
    <lineage>
        <taxon>Eukaryota</taxon>
        <taxon>Viridiplantae</taxon>
        <taxon>Streptophyta</taxon>
        <taxon>Embryophyta</taxon>
        <taxon>Tracheophyta</taxon>
        <taxon>Spermatophyta</taxon>
        <taxon>Magnoliopsida</taxon>
        <taxon>eudicotyledons</taxon>
        <taxon>Gunneridae</taxon>
        <taxon>Pentapetalae</taxon>
        <taxon>rosids</taxon>
        <taxon>fabids</taxon>
        <taxon>Rosales</taxon>
        <taxon>Rhamnaceae</taxon>
        <taxon>rhamnoid group</taxon>
        <taxon>Rhamneae</taxon>
        <taxon>Rhamnella</taxon>
    </lineage>
</organism>